<dbReference type="AlphaFoldDB" id="A0A8J2SJ08"/>
<reference evidence="2" key="1">
    <citation type="submission" date="2021-11" db="EMBL/GenBank/DDBJ databases">
        <authorList>
            <consortium name="Genoscope - CEA"/>
            <person name="William W."/>
        </authorList>
    </citation>
    <scope>NUCLEOTIDE SEQUENCE</scope>
</reference>
<protein>
    <recommendedName>
        <fullName evidence="1">Rhodanese domain-containing protein</fullName>
    </recommendedName>
</protein>
<dbReference type="OrthoDB" id="25002at2759"/>
<evidence type="ECO:0000313" key="2">
    <source>
        <dbReference type="EMBL" id="CAH0367772.1"/>
    </source>
</evidence>
<dbReference type="PROSITE" id="PS50206">
    <property type="entry name" value="RHODANESE_3"/>
    <property type="match status" value="1"/>
</dbReference>
<feature type="domain" description="Rhodanese" evidence="1">
    <location>
        <begin position="335"/>
        <end position="433"/>
    </location>
</feature>
<dbReference type="Pfam" id="PF17773">
    <property type="entry name" value="UPF0176_N"/>
    <property type="match status" value="1"/>
</dbReference>
<gene>
    <name evidence="2" type="ORF">PECAL_2P08110</name>
</gene>
<dbReference type="InterPro" id="IPR040503">
    <property type="entry name" value="TRHO_N"/>
</dbReference>
<dbReference type="InterPro" id="IPR020936">
    <property type="entry name" value="TrhO"/>
</dbReference>
<dbReference type="Pfam" id="PF00581">
    <property type="entry name" value="Rhodanese"/>
    <property type="match status" value="1"/>
</dbReference>
<name>A0A8J2SJ08_9STRA</name>
<dbReference type="EMBL" id="CAKKNE010000002">
    <property type="protein sequence ID" value="CAH0367772.1"/>
    <property type="molecule type" value="Genomic_DNA"/>
</dbReference>
<dbReference type="InterPro" id="IPR001763">
    <property type="entry name" value="Rhodanese-like_dom"/>
</dbReference>
<proteinExistence type="predicted"/>
<organism evidence="2 3">
    <name type="scientific">Pelagomonas calceolata</name>
    <dbReference type="NCBI Taxonomy" id="35677"/>
    <lineage>
        <taxon>Eukaryota</taxon>
        <taxon>Sar</taxon>
        <taxon>Stramenopiles</taxon>
        <taxon>Ochrophyta</taxon>
        <taxon>Pelagophyceae</taxon>
        <taxon>Pelagomonadales</taxon>
        <taxon>Pelagomonadaceae</taxon>
        <taxon>Pelagomonas</taxon>
    </lineage>
</organism>
<dbReference type="SMART" id="SM00450">
    <property type="entry name" value="RHOD"/>
    <property type="match status" value="1"/>
</dbReference>
<dbReference type="Gene3D" id="3.40.250.10">
    <property type="entry name" value="Rhodanese-like domain"/>
    <property type="match status" value="1"/>
</dbReference>
<dbReference type="InterPro" id="IPR036873">
    <property type="entry name" value="Rhodanese-like_dom_sf"/>
</dbReference>
<evidence type="ECO:0000259" key="1">
    <source>
        <dbReference type="PROSITE" id="PS50206"/>
    </source>
</evidence>
<keyword evidence="3" id="KW-1185">Reference proteome</keyword>
<dbReference type="SUPFAM" id="SSF51197">
    <property type="entry name" value="Clavaminate synthase-like"/>
    <property type="match status" value="1"/>
</dbReference>
<dbReference type="Proteomes" id="UP000789595">
    <property type="component" value="Unassembled WGS sequence"/>
</dbReference>
<accession>A0A8J2SJ08</accession>
<comment type="caution">
    <text evidence="2">The sequence shown here is derived from an EMBL/GenBank/DDBJ whole genome shotgun (WGS) entry which is preliminary data.</text>
</comment>
<dbReference type="Gene3D" id="2.60.120.590">
    <property type="entry name" value="Alpha-ketoglutarate-dependent dioxygenase AlkB-like"/>
    <property type="match status" value="1"/>
</dbReference>
<dbReference type="InterPro" id="IPR022111">
    <property type="entry name" value="Rhodanese_C"/>
</dbReference>
<dbReference type="Pfam" id="PF12368">
    <property type="entry name" value="Rhodanese_C"/>
    <property type="match status" value="1"/>
</dbReference>
<dbReference type="Gene3D" id="3.30.70.100">
    <property type="match status" value="1"/>
</dbReference>
<dbReference type="SUPFAM" id="SSF52821">
    <property type="entry name" value="Rhodanese/Cell cycle control phosphatase"/>
    <property type="match status" value="1"/>
</dbReference>
<dbReference type="PANTHER" id="PTHR43268">
    <property type="entry name" value="THIOSULFATE SULFURTRANSFERASE/RHODANESE-LIKE DOMAIN-CONTAINING PROTEIN 2"/>
    <property type="match status" value="1"/>
</dbReference>
<dbReference type="InterPro" id="IPR037151">
    <property type="entry name" value="AlkB-like_sf"/>
</dbReference>
<dbReference type="PANTHER" id="PTHR43268:SF6">
    <property type="entry name" value="THIOSULFATE SULFURTRANSFERASE_RHODANESE-LIKE DOMAIN-CONTAINING PROTEIN 2"/>
    <property type="match status" value="1"/>
</dbReference>
<sequence>MTAYHGTTAPLPSGVVHLTNLVPEADAHAILAALDISDVKATNEGVRVPLPNGPPQAAVAAARAAFKKAAAADSALYGELVEAPLLAQCVAYGIKGSMAPHVDASPTRSKPLVVLSFGLDCVFRAGAAKLRLRSGDAVALDAATTLHGVDAIIAGTAAQNVRVSLMFYAAPPPCERGDDGALDGAAALFDDESDEDDDYAVLLFYKYARWRDRDAFRAAQEATCSALQLCGRLRIAEDGINGTLGGPRRALEAYIQETRRQAAGQGVSVDDVDWKWGAADPARPLELQKLRTLSVKACREVVAFSDCGGVDQQAIGAPPARKVDAAEFHSVLESGAAGVVLVDVRNVYERRVGRFEAPGVRDADLKLRQFSDLPRALDDGALDSAKTILMYCTGGVRCERASAYLRSRGVAGDLCQLNGGIHRYQERYGNGGFFRGRCYVFDPRMAVGAPGEASPPIVGACRRCGRAWDAYGDERCDRCRMRLLVCDSCDGDGLACELCDS</sequence>
<evidence type="ECO:0000313" key="3">
    <source>
        <dbReference type="Proteomes" id="UP000789595"/>
    </source>
</evidence>